<feature type="transmembrane region" description="Helical" evidence="2">
    <location>
        <begin position="68"/>
        <end position="86"/>
    </location>
</feature>
<reference evidence="3" key="1">
    <citation type="submission" date="2022-08" db="EMBL/GenBank/DDBJ databases">
        <title>Genome sequencing of Nocardioides sp. STR2.</title>
        <authorList>
            <person name="So Y."/>
        </authorList>
    </citation>
    <scope>NUCLEOTIDE SEQUENCE</scope>
    <source>
        <strain evidence="3">STR2</strain>
    </source>
</reference>
<dbReference type="EMBL" id="JAPPUX010000004">
    <property type="protein sequence ID" value="MCY4727827.1"/>
    <property type="molecule type" value="Genomic_DNA"/>
</dbReference>
<organism evidence="3 4">
    <name type="scientific">Nocardioides pini</name>
    <dbReference type="NCBI Taxonomy" id="2975053"/>
    <lineage>
        <taxon>Bacteria</taxon>
        <taxon>Bacillati</taxon>
        <taxon>Actinomycetota</taxon>
        <taxon>Actinomycetes</taxon>
        <taxon>Propionibacteriales</taxon>
        <taxon>Nocardioidaceae</taxon>
        <taxon>Nocardioides</taxon>
    </lineage>
</organism>
<evidence type="ECO:0000313" key="3">
    <source>
        <dbReference type="EMBL" id="MCY4727827.1"/>
    </source>
</evidence>
<keyword evidence="4" id="KW-1185">Reference proteome</keyword>
<dbReference type="Pfam" id="PF10066">
    <property type="entry name" value="DUF2304"/>
    <property type="match status" value="1"/>
</dbReference>
<evidence type="ECO:0000256" key="2">
    <source>
        <dbReference type="SAM" id="Phobius"/>
    </source>
</evidence>
<dbReference type="InterPro" id="IPR019277">
    <property type="entry name" value="DUF2304"/>
</dbReference>
<keyword evidence="2" id="KW-0812">Transmembrane</keyword>
<proteinExistence type="predicted"/>
<dbReference type="Proteomes" id="UP001074726">
    <property type="component" value="Unassembled WGS sequence"/>
</dbReference>
<name>A0ABT4CIV0_9ACTN</name>
<protein>
    <submittedName>
        <fullName evidence="3">DUF2304 domain-containing protein</fullName>
    </submittedName>
</protein>
<feature type="transmembrane region" description="Helical" evidence="2">
    <location>
        <begin position="34"/>
        <end position="53"/>
    </location>
</feature>
<accession>A0ABT4CIV0</accession>
<evidence type="ECO:0000256" key="1">
    <source>
        <dbReference type="SAM" id="MobiDB-lite"/>
    </source>
</evidence>
<dbReference type="RefSeq" id="WP_268112762.1">
    <property type="nucleotide sequence ID" value="NZ_JAPPUX010000004.1"/>
</dbReference>
<sequence>MIAVQLLLVGAFLGLFFLALRSRTAHGVSASKKLGFLLFMLLVVVAVLSPALVSDVANLVGVGRGTDLVLYLLAVVVCFYVVNDYLRAQDSRAQLHKLARRIAVLEALERYGIAASHERDSEVVDEVPDPHGTTDGDRDDA</sequence>
<gene>
    <name evidence="3" type="ORF">NYO98_16180</name>
</gene>
<evidence type="ECO:0000313" key="4">
    <source>
        <dbReference type="Proteomes" id="UP001074726"/>
    </source>
</evidence>
<keyword evidence="2" id="KW-0472">Membrane</keyword>
<feature type="transmembrane region" description="Helical" evidence="2">
    <location>
        <begin position="6"/>
        <end position="22"/>
    </location>
</feature>
<keyword evidence="2" id="KW-1133">Transmembrane helix</keyword>
<comment type="caution">
    <text evidence="3">The sequence shown here is derived from an EMBL/GenBank/DDBJ whole genome shotgun (WGS) entry which is preliminary data.</text>
</comment>
<feature type="region of interest" description="Disordered" evidence="1">
    <location>
        <begin position="119"/>
        <end position="141"/>
    </location>
</feature>